<reference evidence="2" key="1">
    <citation type="submission" date="2021-03" db="EMBL/GenBank/DDBJ databases">
        <title>Antimicrobial resistance genes in bacteria isolated from Japanese honey, and their potential for conferring macrolide and lincosamide resistance in the American foulbrood pathogen Paenibacillus larvae.</title>
        <authorList>
            <person name="Okamoto M."/>
            <person name="Kumagai M."/>
            <person name="Kanamori H."/>
            <person name="Takamatsu D."/>
        </authorList>
    </citation>
    <scope>NUCLEOTIDE SEQUENCE</scope>
    <source>
        <strain evidence="2">J43TS3</strain>
    </source>
</reference>
<dbReference type="RefSeq" id="WP_212920831.1">
    <property type="nucleotide sequence ID" value="NZ_BORP01000003.1"/>
</dbReference>
<name>A0A920C849_9BACI</name>
<sequence>MASQINKGIGTLSKFIIRRDRIRIPLWLVGISFFTFIVPISFTELYGSQEQRDTLAQTMENPAMTAMLGPADLSNYTIGVMTAHEMLLFTAMAVGLMSILLVTRHTRGDEENGRIEMIRSLRIGRLSYLNATLLVYSLTNILLALIVGFGLYGFQIESMDLEGSLLYGVTLGTTGLFFAGVTAFFGQLSESSRGTIGLSIGFLLVAYIVRAVGDVGNEALSWISPFGWITKTQIYDENNWWPMALMLVVSMILFIVANYLNSNRDLEAGLLPSKPGRNSASVFLQSTIGLSFRLQRTAILSWAIGMFVLGVTYGSILGDIDSFFEGNDVLEQLFGSEEGNSVTTQFVSMIIMVMAILATVSPVMTVNKLYGEEKKGRIEHILGRAVSRTRLMGSFLVISIINGFVMISLAAIGLWLAGVSTMEEPYQFGTIYGWGIIYYPAMLVMISVAVLLIGIRPKITSINWMYIVYSFFVLYMGGLFQLPEWLSKLTPFGHIPQIQLEDMTWLPILILVTIAIALTMVGFIGYNRRDIGR</sequence>
<keyword evidence="3" id="KW-1185">Reference proteome</keyword>
<feature type="transmembrane region" description="Helical" evidence="1">
    <location>
        <begin position="240"/>
        <end position="260"/>
    </location>
</feature>
<organism evidence="2 3">
    <name type="scientific">Ornithinibacillus bavariensis</name>
    <dbReference type="NCBI Taxonomy" id="545502"/>
    <lineage>
        <taxon>Bacteria</taxon>
        <taxon>Bacillati</taxon>
        <taxon>Bacillota</taxon>
        <taxon>Bacilli</taxon>
        <taxon>Bacillales</taxon>
        <taxon>Bacillaceae</taxon>
        <taxon>Ornithinibacillus</taxon>
    </lineage>
</organism>
<accession>A0A920C849</accession>
<feature type="transmembrane region" description="Helical" evidence="1">
    <location>
        <begin position="299"/>
        <end position="318"/>
    </location>
</feature>
<feature type="transmembrane region" description="Helical" evidence="1">
    <location>
        <begin position="24"/>
        <end position="42"/>
    </location>
</feature>
<feature type="transmembrane region" description="Helical" evidence="1">
    <location>
        <begin position="391"/>
        <end position="416"/>
    </location>
</feature>
<evidence type="ECO:0000256" key="1">
    <source>
        <dbReference type="SAM" id="Phobius"/>
    </source>
</evidence>
<feature type="transmembrane region" description="Helical" evidence="1">
    <location>
        <begin position="126"/>
        <end position="152"/>
    </location>
</feature>
<keyword evidence="1" id="KW-1133">Transmembrane helix</keyword>
<feature type="transmembrane region" description="Helical" evidence="1">
    <location>
        <begin position="86"/>
        <end position="105"/>
    </location>
</feature>
<dbReference type="EMBL" id="BORP01000003">
    <property type="protein sequence ID" value="GIO27342.1"/>
    <property type="molecule type" value="Genomic_DNA"/>
</dbReference>
<dbReference type="Proteomes" id="UP000676917">
    <property type="component" value="Unassembled WGS sequence"/>
</dbReference>
<dbReference type="AlphaFoldDB" id="A0A920C849"/>
<comment type="caution">
    <text evidence="2">The sequence shown here is derived from an EMBL/GenBank/DDBJ whole genome shotgun (WGS) entry which is preliminary data.</text>
</comment>
<keyword evidence="1" id="KW-0472">Membrane</keyword>
<feature type="transmembrane region" description="Helical" evidence="1">
    <location>
        <begin position="436"/>
        <end position="455"/>
    </location>
</feature>
<gene>
    <name evidence="2" type="ORF">J43TS3_19530</name>
</gene>
<feature type="transmembrane region" description="Helical" evidence="1">
    <location>
        <begin position="164"/>
        <end position="184"/>
    </location>
</feature>
<feature type="transmembrane region" description="Helical" evidence="1">
    <location>
        <begin position="196"/>
        <end position="213"/>
    </location>
</feature>
<feature type="transmembrane region" description="Helical" evidence="1">
    <location>
        <begin position="462"/>
        <end position="483"/>
    </location>
</feature>
<evidence type="ECO:0000313" key="2">
    <source>
        <dbReference type="EMBL" id="GIO27342.1"/>
    </source>
</evidence>
<proteinExistence type="predicted"/>
<evidence type="ECO:0000313" key="3">
    <source>
        <dbReference type="Proteomes" id="UP000676917"/>
    </source>
</evidence>
<feature type="transmembrane region" description="Helical" evidence="1">
    <location>
        <begin position="503"/>
        <end position="526"/>
    </location>
</feature>
<keyword evidence="1" id="KW-0812">Transmembrane</keyword>
<feature type="transmembrane region" description="Helical" evidence="1">
    <location>
        <begin position="346"/>
        <end position="370"/>
    </location>
</feature>
<protein>
    <submittedName>
        <fullName evidence="2">ABC transporter permease</fullName>
    </submittedName>
</protein>